<organism evidence="2 3">
    <name type="scientific">Lithohypha guttulata</name>
    <dbReference type="NCBI Taxonomy" id="1690604"/>
    <lineage>
        <taxon>Eukaryota</taxon>
        <taxon>Fungi</taxon>
        <taxon>Dikarya</taxon>
        <taxon>Ascomycota</taxon>
        <taxon>Pezizomycotina</taxon>
        <taxon>Eurotiomycetes</taxon>
        <taxon>Chaetothyriomycetidae</taxon>
        <taxon>Chaetothyriales</taxon>
        <taxon>Trichomeriaceae</taxon>
        <taxon>Lithohypha</taxon>
    </lineage>
</organism>
<protein>
    <submittedName>
        <fullName evidence="2">Uncharacterized protein</fullName>
    </submittedName>
</protein>
<feature type="compositionally biased region" description="Basic and acidic residues" evidence="1">
    <location>
        <begin position="507"/>
        <end position="520"/>
    </location>
</feature>
<feature type="region of interest" description="Disordered" evidence="1">
    <location>
        <begin position="781"/>
        <end position="814"/>
    </location>
</feature>
<dbReference type="EMBL" id="JAVRRG010000030">
    <property type="protein sequence ID" value="KAK5095066.1"/>
    <property type="molecule type" value="Genomic_DNA"/>
</dbReference>
<evidence type="ECO:0000313" key="2">
    <source>
        <dbReference type="EMBL" id="KAK5095066.1"/>
    </source>
</evidence>
<sequence length="814" mass="89467">MPRRWLSVRAHKEEQKTRQEVAVAHLQEDFDFAFAAEKHIQRGRYELSSPEELRPTTSDGGRYKARRKPDLTLLIERPKTSDSVVPNKPLSAARFDDSQIGIAFGSPRHPPQALESIASTMSPNQQQHAFFLQGPLPAQPAKGKKWKIGGFFRPRASANREPTFYRVQQVDVSDAKKLGLPIVRTPWRNPKFPVTGQDHFEEQTPLPVTGEDSKVVLPSISAADNRMQHKDSRPLKVTVPDTPLERCSVTSKGVNAAKQSGLLIRRSRDLNPLLIATDAEQKSTELMVPKLARRATSPTTSKYRETSRICNNGLASSKYSLFPATPTSVRFLSQADSPASARTRSATGPPQFSPAHVAPLVDSEGRRTGSGQRVALFPHRCESPTDARTSNSTMADNTRVSSQNEIFFDVQSFRDSHGQVGQQFEMTRPPSAAVQLARSKSNARRLLQEKLDAKVRDQQRTTDEDRIEKTTSTEIDETIAIVESLTTPSRTDRALPRLPQSTYNPGLERDSKQGEGKRAHALDVEGTNTVNPGRKTELKSRLDTLNIDVPSPVLEQAEETTPKTIRSVTSTGLVDQQPAQTAPTVAVLTVKSTSSPLKNIRDTPSPRPGLPIKDSKYIPLSKYAPRRTTEDLVRQTGLRPVRVNRSNTEDTTPWDARTSSLRRPCIERSSTIPPLNPKPLSNCSNLPPRALTGPGTKNSPSMVAYVKPAAEVSIARTVSLSRNPSARVIGPKFPTRGASRKEQAQEEVKERKVVLGIPVVQEAHQGHKPGLSQEVVLDTATIAPSSPPPPLPSPHMFMKAPGEVPPLPPLVDAA</sequence>
<evidence type="ECO:0000313" key="3">
    <source>
        <dbReference type="Proteomes" id="UP001345013"/>
    </source>
</evidence>
<feature type="compositionally biased region" description="Pro residues" evidence="1">
    <location>
        <begin position="803"/>
        <end position="814"/>
    </location>
</feature>
<keyword evidence="3" id="KW-1185">Reference proteome</keyword>
<feature type="region of interest" description="Disordered" evidence="1">
    <location>
        <begin position="490"/>
        <end position="520"/>
    </location>
</feature>
<gene>
    <name evidence="2" type="ORF">LTR24_003283</name>
</gene>
<feature type="region of interest" description="Disordered" evidence="1">
    <location>
        <begin position="45"/>
        <end position="68"/>
    </location>
</feature>
<proteinExistence type="predicted"/>
<evidence type="ECO:0000256" key="1">
    <source>
        <dbReference type="SAM" id="MobiDB-lite"/>
    </source>
</evidence>
<feature type="region of interest" description="Disordered" evidence="1">
    <location>
        <begin position="335"/>
        <end position="355"/>
    </location>
</feature>
<accession>A0ABR0KFH2</accession>
<dbReference type="Proteomes" id="UP001345013">
    <property type="component" value="Unassembled WGS sequence"/>
</dbReference>
<feature type="compositionally biased region" description="Polar residues" evidence="1">
    <location>
        <begin position="335"/>
        <end position="350"/>
    </location>
</feature>
<name>A0ABR0KFH2_9EURO</name>
<comment type="caution">
    <text evidence="2">The sequence shown here is derived from an EMBL/GenBank/DDBJ whole genome shotgun (WGS) entry which is preliminary data.</text>
</comment>
<reference evidence="2 3" key="1">
    <citation type="submission" date="2023-08" db="EMBL/GenBank/DDBJ databases">
        <title>Black Yeasts Isolated from many extreme environments.</title>
        <authorList>
            <person name="Coleine C."/>
            <person name="Stajich J.E."/>
            <person name="Selbmann L."/>
        </authorList>
    </citation>
    <scope>NUCLEOTIDE SEQUENCE [LARGE SCALE GENOMIC DNA]</scope>
    <source>
        <strain evidence="2 3">CCFEE 5885</strain>
    </source>
</reference>
<feature type="region of interest" description="Disordered" evidence="1">
    <location>
        <begin position="596"/>
        <end position="615"/>
    </location>
</feature>